<evidence type="ECO:0000313" key="6">
    <source>
        <dbReference type="EMBL" id="RDI98959.1"/>
    </source>
</evidence>
<dbReference type="Pfam" id="PF00271">
    <property type="entry name" value="Helicase_C"/>
    <property type="match status" value="1"/>
</dbReference>
<dbReference type="Pfam" id="PF09369">
    <property type="entry name" value="MZB"/>
    <property type="match status" value="1"/>
</dbReference>
<dbReference type="InterPro" id="IPR027417">
    <property type="entry name" value="P-loop_NTPase"/>
</dbReference>
<evidence type="ECO:0000256" key="3">
    <source>
        <dbReference type="SAM" id="Coils"/>
    </source>
</evidence>
<dbReference type="EMBL" id="QQSY01000002">
    <property type="protein sequence ID" value="RDI98959.1"/>
    <property type="molecule type" value="Genomic_DNA"/>
</dbReference>
<dbReference type="Pfam" id="PF00270">
    <property type="entry name" value="DEAD"/>
    <property type="match status" value="1"/>
</dbReference>
<dbReference type="GO" id="GO:0036297">
    <property type="term" value="P:interstrand cross-link repair"/>
    <property type="evidence" value="ECO:0007669"/>
    <property type="project" value="TreeGrafter"/>
</dbReference>
<proteinExistence type="predicted"/>
<sequence>MLPSILAHEIRESTSRFLITAYEPSDTFFGGVMQRFVEGLDGIGKGPYLQAGLPFRMGVEGTAFFDGFTLPYPGYSHQESAWRRLASDRGAANTLVATGTGSGKTECFLYPLLDHCVRTRAAGQVKGIKALVIYPMNALATDQARRFAEVIAATPEFKDLRVGLYVGGAKGKPGTGASMTATTVITDRDSLRKAPPDILLTNYKMLDYLLIRPKDRPLWAHNQPNTLRYAVVDELHTFDGAQGTDLAMLLRRLRARLNTPDGYLICAGTSATLGDGDTLPLRDYARQIFASEFSDASVITESRESVADFLGDATIEHVLQGRDDIGATLDAARYRSQEAAIEAWFALFFSGLPLPTNVRDAAWRGELGALLKRHLLVHNLLRVLKGGIGEWPLLKEQLTGPMPAVARPHAERVLDALVALLAWARDPANPRRPLVTLRVQLWMRELRRLVANVRREGGQVALRSAADLKAAPEGIRLPLVQCTECHTTGWLARRPDSATRIDMELEAIYNAWFRSAPEVSRLYPASGLRPQCDARHQYLCGRCGSLQDSDGKCGACGHEEMTAVWEILEQRQTERGGVNFNWHVQVCPACSTRDRLLLLGARNATLGAQLIEQSWATPYNDDKKLIAFSDSVQDAAHRAGFFSSRTYLNNVRMAMTRALQVMAQPTVPWLHYLQQLPALWLDPARSASLTPEEFVTEFIGPNMMWQADWERLQLTGHLPSDGRLLERVSKRLAWQAVAEFTYLSRRGRTLDRLGLATLTLPADALDEMAGSVCDTLREQFGLHSLTSSRVLQWLWGFLIHLRQRGAVSHPEMEHYAREGGLFSFRASQRREDWLPAMGSKAAHPAMLTLGRHPDFDRLVQGQGRSWYQQWLAACLGRDVLLPKRGDEDIYGVAINALLANGVLVAAEGVPGRSLALAADRLYLKSDVVQLRSAQGKRPLTVAVDLAERLQGMPCVDAMQESYAEARPLNGADGWMARRFREGDIRRVIAAEHTGLLEREQREALEVRFKARASTSKPWYENLLSATPTLEMGVDIGDLSSVLLCSVPPTQASYLQRIGRAGRRDGNAVVVTLADGASPHDLYFYEQPLEMMAGEVNPPGVFLQAAEVMRRQLLAFCIDSWVATGIPETSFPDKTGVALDAVEKNELARFPYNLLTYVQQNEMVLLEQFFGLLGGEVQSRVRERLSDYMLGQGDLDGLRIGLLKLLEELARERATLRRRAEEGKRLIQVLRQQPADEATQVQIDELTRERDSALGQAREISARELLGTLTDAGLIPNYAFPEAGVELKSLLWRKRGDGEEGSGAYVTLPAQTYERPASSALSEFAPENRFYANRRRVEIDQVNMDLAKAEQWRLCPACHHMENVDQTGDAHAACPRCGDAMWANVTQKRTLLRFRQAMANANDRYARIDDSSDDREPRFFLRQLLVDFEPDAVEIAWKLESDALAFGFEFIRHANFRDINFGERGKAGESFRVADQESVRPGFKLCRHCGMVQKPPRRNLAGEAGPAQTHVRDCQAYGSDDPKHIIDCLYLYREFASEALRILVPYTRSGLDETVLQSFMASLQLGLKKRFGGKVDHLRITAQEEPGKEGAPRRHYVLLYDSVPGGTGYLHQVLSQDAQTLGEVLKQAYAAIQSCTCNENPEKDGCYRCLYQYRQGRAMAMVSRRSAAAVLGELVGSLDRLERVKSISEIFINPQFDSELESRFVESLRRLSGVEKLPTVRVMQEVVQGKTGYLLEVGAERYWMRTQVDLGLEHGVVAASRPDFLLVPVRPGTSRRPIAVFADGWAYHRECLREDARKRSALVASGRYWVWSVTWDDVAAALSGSVSSEVDVVALHRRADTDALAKHAMARLGITPPPAPENAVASLLRWLAIASNTESSDLGFERQQRLAAILVCRLTVPPNDVEHALAEATLERLAATLPEGMNVAPAGASSALSVDTDGPAVVSVAWPPGYLKGDFSAGYGVVQLHSLRAADAAALKSAWQQWLMLFNQLQVLPNLFLVEDEGIAHGDYADLANRRTVSATDDGDGVWAQTLASTLESMRAGLQFLHAQHVEPPDHVGFEWESDGEVVAEAELVWESAHVVVLMSSQVGQEERWKAQAWKVVLGDDTEWASHVLKMIKE</sequence>
<name>A0A370K8J3_9GAMM</name>
<dbReference type="InterPro" id="IPR018973">
    <property type="entry name" value="MZB"/>
</dbReference>
<reference evidence="6 7" key="1">
    <citation type="submission" date="2018-07" db="EMBL/GenBank/DDBJ databases">
        <title>Dyella solisilvae sp. nov., isolated from the pine and broad-leaved mixed forest soil.</title>
        <authorList>
            <person name="Gao Z."/>
            <person name="Qiu L."/>
        </authorList>
    </citation>
    <scope>NUCLEOTIDE SEQUENCE [LARGE SCALE GENOMIC DNA]</scope>
    <source>
        <strain evidence="6 7">DHG54</strain>
    </source>
</reference>
<feature type="domain" description="Helicase ATP-binding" evidence="4">
    <location>
        <begin position="85"/>
        <end position="291"/>
    </location>
</feature>
<evidence type="ECO:0000259" key="4">
    <source>
        <dbReference type="PROSITE" id="PS51192"/>
    </source>
</evidence>
<dbReference type="InterPro" id="IPR014001">
    <property type="entry name" value="Helicase_ATP-bd"/>
</dbReference>
<dbReference type="Gene3D" id="3.40.50.300">
    <property type="entry name" value="P-loop containing nucleotide triphosphate hydrolases"/>
    <property type="match status" value="2"/>
</dbReference>
<accession>A0A370K8J3</accession>
<dbReference type="InterPro" id="IPR011545">
    <property type="entry name" value="DEAD/DEAH_box_helicase_dom"/>
</dbReference>
<dbReference type="OrthoDB" id="9815222at2"/>
<protein>
    <submittedName>
        <fullName evidence="6">DUF1998 domain-containing protein</fullName>
    </submittedName>
</protein>
<dbReference type="GO" id="GO:0003676">
    <property type="term" value="F:nucleic acid binding"/>
    <property type="evidence" value="ECO:0007669"/>
    <property type="project" value="InterPro"/>
</dbReference>
<keyword evidence="3" id="KW-0175">Coiled coil</keyword>
<evidence type="ECO:0000256" key="1">
    <source>
        <dbReference type="ARBA" id="ARBA00022741"/>
    </source>
</evidence>
<dbReference type="PANTHER" id="PTHR47957:SF3">
    <property type="entry name" value="ATP-DEPENDENT HELICASE HRQ1"/>
    <property type="match status" value="1"/>
</dbReference>
<keyword evidence="7" id="KW-1185">Reference proteome</keyword>
<keyword evidence="2" id="KW-0067">ATP-binding</keyword>
<dbReference type="Proteomes" id="UP000254711">
    <property type="component" value="Unassembled WGS sequence"/>
</dbReference>
<evidence type="ECO:0000259" key="5">
    <source>
        <dbReference type="PROSITE" id="PS51194"/>
    </source>
</evidence>
<dbReference type="InterPro" id="IPR001650">
    <property type="entry name" value="Helicase_C-like"/>
</dbReference>
<keyword evidence="1" id="KW-0547">Nucleotide-binding</keyword>
<dbReference type="GO" id="GO:0006289">
    <property type="term" value="P:nucleotide-excision repair"/>
    <property type="evidence" value="ECO:0007669"/>
    <property type="project" value="TreeGrafter"/>
</dbReference>
<dbReference type="SMART" id="SM00490">
    <property type="entry name" value="HELICc"/>
    <property type="match status" value="1"/>
</dbReference>
<evidence type="ECO:0000313" key="7">
    <source>
        <dbReference type="Proteomes" id="UP000254711"/>
    </source>
</evidence>
<feature type="domain" description="Helicase C-terminal" evidence="5">
    <location>
        <begin position="917"/>
        <end position="1108"/>
    </location>
</feature>
<comment type="caution">
    <text evidence="6">The sequence shown here is derived from an EMBL/GenBank/DDBJ whole genome shotgun (WGS) entry which is preliminary data.</text>
</comment>
<feature type="coiled-coil region" evidence="3">
    <location>
        <begin position="1205"/>
        <end position="1262"/>
    </location>
</feature>
<dbReference type="PROSITE" id="PS51194">
    <property type="entry name" value="HELICASE_CTER"/>
    <property type="match status" value="1"/>
</dbReference>
<gene>
    <name evidence="6" type="ORF">DVT68_10715</name>
</gene>
<dbReference type="GO" id="GO:0043138">
    <property type="term" value="F:3'-5' DNA helicase activity"/>
    <property type="evidence" value="ECO:0007669"/>
    <property type="project" value="TreeGrafter"/>
</dbReference>
<dbReference type="SMART" id="SM00487">
    <property type="entry name" value="DEXDc"/>
    <property type="match status" value="1"/>
</dbReference>
<organism evidence="6 7">
    <name type="scientific">Dyella solisilvae</name>
    <dbReference type="NCBI Taxonomy" id="1920168"/>
    <lineage>
        <taxon>Bacteria</taxon>
        <taxon>Pseudomonadati</taxon>
        <taxon>Pseudomonadota</taxon>
        <taxon>Gammaproteobacteria</taxon>
        <taxon>Lysobacterales</taxon>
        <taxon>Rhodanobacteraceae</taxon>
        <taxon>Dyella</taxon>
    </lineage>
</organism>
<dbReference type="GO" id="GO:0005524">
    <property type="term" value="F:ATP binding"/>
    <property type="evidence" value="ECO:0007669"/>
    <property type="project" value="UniProtKB-KW"/>
</dbReference>
<evidence type="ECO:0000256" key="2">
    <source>
        <dbReference type="ARBA" id="ARBA00022840"/>
    </source>
</evidence>
<dbReference type="SUPFAM" id="SSF52540">
    <property type="entry name" value="P-loop containing nucleoside triphosphate hydrolases"/>
    <property type="match status" value="2"/>
</dbReference>
<dbReference type="PROSITE" id="PS51192">
    <property type="entry name" value="HELICASE_ATP_BIND_1"/>
    <property type="match status" value="1"/>
</dbReference>
<dbReference type="RefSeq" id="WP_114825046.1">
    <property type="nucleotide sequence ID" value="NZ_QQSY01000002.1"/>
</dbReference>
<dbReference type="PANTHER" id="PTHR47957">
    <property type="entry name" value="ATP-DEPENDENT HELICASE HRQ1"/>
    <property type="match status" value="1"/>
</dbReference>